<dbReference type="AlphaFoldDB" id="A0A5J4PNL1"/>
<dbReference type="Proteomes" id="UP000324800">
    <property type="component" value="Unassembled WGS sequence"/>
</dbReference>
<gene>
    <name evidence="1" type="ORF">EZS28_056201</name>
</gene>
<dbReference type="EMBL" id="SNRW01049433">
    <property type="protein sequence ID" value="KAA6311055.1"/>
    <property type="molecule type" value="Genomic_DNA"/>
</dbReference>
<organism evidence="1 2">
    <name type="scientific">Streblomastix strix</name>
    <dbReference type="NCBI Taxonomy" id="222440"/>
    <lineage>
        <taxon>Eukaryota</taxon>
        <taxon>Metamonada</taxon>
        <taxon>Preaxostyla</taxon>
        <taxon>Oxymonadida</taxon>
        <taxon>Streblomastigidae</taxon>
        <taxon>Streblomastix</taxon>
    </lineage>
</organism>
<protein>
    <submittedName>
        <fullName evidence="1">Uncharacterized protein</fullName>
    </submittedName>
</protein>
<accession>A0A5J4PNL1</accession>
<evidence type="ECO:0000313" key="2">
    <source>
        <dbReference type="Proteomes" id="UP000324800"/>
    </source>
</evidence>
<evidence type="ECO:0000313" key="1">
    <source>
        <dbReference type="EMBL" id="KAA6311055.1"/>
    </source>
</evidence>
<feature type="non-terminal residue" evidence="1">
    <location>
        <position position="1"/>
    </location>
</feature>
<comment type="caution">
    <text evidence="1">The sequence shown here is derived from an EMBL/GenBank/DDBJ whole genome shotgun (WGS) entry which is preliminary data.</text>
</comment>
<reference evidence="1 2" key="1">
    <citation type="submission" date="2019-03" db="EMBL/GenBank/DDBJ databases">
        <title>Single cell metagenomics reveals metabolic interactions within the superorganism composed of flagellate Streblomastix strix and complex community of Bacteroidetes bacteria on its surface.</title>
        <authorList>
            <person name="Treitli S.C."/>
            <person name="Kolisko M."/>
            <person name="Husnik F."/>
            <person name="Keeling P."/>
            <person name="Hampl V."/>
        </authorList>
    </citation>
    <scope>NUCLEOTIDE SEQUENCE [LARGE SCALE GENOMIC DNA]</scope>
    <source>
        <strain evidence="1">ST1C</strain>
    </source>
</reference>
<proteinExistence type="predicted"/>
<sequence length="38" mass="4221">YGFDGLVRPVNYDQSPKWDSVIAEDDSPVASDTFDVSE</sequence>
<name>A0A5J4PNL1_9EUKA</name>